<name>A0ABM1DM52_CERSS</name>
<evidence type="ECO:0000313" key="8">
    <source>
        <dbReference type="RefSeq" id="XP_014652883.1"/>
    </source>
</evidence>
<dbReference type="SUPFAM" id="SSF46785">
    <property type="entry name" value="Winged helix' DNA-binding domain"/>
    <property type="match status" value="1"/>
</dbReference>
<feature type="domain" description="HSF-type DNA-binding" evidence="6">
    <location>
        <begin position="78"/>
        <end position="211"/>
    </location>
</feature>
<protein>
    <submittedName>
        <fullName evidence="8">LOW QUALITY PROTEIN: heat shock transcription factor, X-linked-like</fullName>
    </submittedName>
</protein>
<dbReference type="RefSeq" id="XP_014652883.1">
    <property type="nucleotide sequence ID" value="XM_014797397.1"/>
</dbReference>
<dbReference type="Pfam" id="PF00447">
    <property type="entry name" value="HSF_DNA-bind"/>
    <property type="match status" value="1"/>
</dbReference>
<evidence type="ECO:0000256" key="2">
    <source>
        <dbReference type="ARBA" id="ARBA00006403"/>
    </source>
</evidence>
<comment type="similarity">
    <text evidence="2">Belongs to the HSF family.</text>
</comment>
<evidence type="ECO:0000256" key="4">
    <source>
        <dbReference type="ARBA" id="ARBA00023242"/>
    </source>
</evidence>
<feature type="region of interest" description="Disordered" evidence="5">
    <location>
        <begin position="226"/>
        <end position="265"/>
    </location>
</feature>
<reference evidence="8" key="1">
    <citation type="submission" date="2025-08" db="UniProtKB">
        <authorList>
            <consortium name="RefSeq"/>
        </authorList>
    </citation>
    <scope>IDENTIFICATION</scope>
</reference>
<evidence type="ECO:0000313" key="7">
    <source>
        <dbReference type="Proteomes" id="UP000694910"/>
    </source>
</evidence>
<accession>A0ABM1DM52</accession>
<dbReference type="InterPro" id="IPR036388">
    <property type="entry name" value="WH-like_DNA-bd_sf"/>
</dbReference>
<comment type="subcellular location">
    <subcellularLocation>
        <location evidence="1">Nucleus</location>
    </subcellularLocation>
</comment>
<proteinExistence type="inferred from homology"/>
<evidence type="ECO:0000256" key="1">
    <source>
        <dbReference type="ARBA" id="ARBA00004123"/>
    </source>
</evidence>
<keyword evidence="7" id="KW-1185">Reference proteome</keyword>
<evidence type="ECO:0000256" key="5">
    <source>
        <dbReference type="SAM" id="MobiDB-lite"/>
    </source>
</evidence>
<dbReference type="Gene3D" id="1.10.10.10">
    <property type="entry name" value="Winged helix-like DNA-binding domain superfamily/Winged helix DNA-binding domain"/>
    <property type="match status" value="1"/>
</dbReference>
<sequence>MLHFPPETRAPTIGSESYAPPVDPSLTLTQLVSAGLLDFRQLLEETAFQALTEEPLFQRPHTSVMPCQGEGNLLSLTFPKRLWNVVNSNQFASVWWDDVGPCIGINEKLFQKEILERDGWNKLFETDCMKSFIRQLHLHGFSKMHHDIHSSTCLTNFFHPRETCLCPEPVAINSFVTWSFFFSLNFEPHLWFDCSPLFKRDCPHFLMRMKRRVGIKAALRQVESKPEALGFPQHPQPPSHETTSQSLMRTTRRHRATENLTTLPP</sequence>
<keyword evidence="4" id="KW-0539">Nucleus</keyword>
<organism evidence="7 8">
    <name type="scientific">Ceratotherium simum simum</name>
    <name type="common">Southern white rhinoceros</name>
    <dbReference type="NCBI Taxonomy" id="73337"/>
    <lineage>
        <taxon>Eukaryota</taxon>
        <taxon>Metazoa</taxon>
        <taxon>Chordata</taxon>
        <taxon>Craniata</taxon>
        <taxon>Vertebrata</taxon>
        <taxon>Euteleostomi</taxon>
        <taxon>Mammalia</taxon>
        <taxon>Eutheria</taxon>
        <taxon>Laurasiatheria</taxon>
        <taxon>Perissodactyla</taxon>
        <taxon>Rhinocerotidae</taxon>
        <taxon>Ceratotherium</taxon>
    </lineage>
</organism>
<gene>
    <name evidence="8" type="primary">LOC106804025</name>
</gene>
<evidence type="ECO:0000256" key="3">
    <source>
        <dbReference type="ARBA" id="ARBA00023125"/>
    </source>
</evidence>
<dbReference type="GeneID" id="106804025"/>
<dbReference type="InterPro" id="IPR036390">
    <property type="entry name" value="WH_DNA-bd_sf"/>
</dbReference>
<feature type="compositionally biased region" description="Polar residues" evidence="5">
    <location>
        <begin position="239"/>
        <end position="249"/>
    </location>
</feature>
<keyword evidence="3" id="KW-0238">DNA-binding</keyword>
<dbReference type="InterPro" id="IPR000232">
    <property type="entry name" value="HSF_DNA-bd"/>
</dbReference>
<evidence type="ECO:0000259" key="6">
    <source>
        <dbReference type="Pfam" id="PF00447"/>
    </source>
</evidence>
<dbReference type="Proteomes" id="UP000694910">
    <property type="component" value="Unplaced"/>
</dbReference>